<comment type="subcellular location">
    <subcellularLocation>
        <location evidence="1">Membrane</location>
        <topology evidence="1">Multi-pass membrane protein</topology>
    </subcellularLocation>
</comment>
<feature type="transmembrane region" description="Helical" evidence="6">
    <location>
        <begin position="67"/>
        <end position="86"/>
    </location>
</feature>
<dbReference type="SUPFAM" id="SSF103481">
    <property type="entry name" value="Multidrug resistance efflux transporter EmrE"/>
    <property type="match status" value="2"/>
</dbReference>
<reference evidence="8 9" key="1">
    <citation type="submission" date="2018-08" db="EMBL/GenBank/DDBJ databases">
        <title>Chitinophagaceae sp. K23C18032701, a novel bacterium isolated from forest soil.</title>
        <authorList>
            <person name="Wang C."/>
        </authorList>
    </citation>
    <scope>NUCLEOTIDE SEQUENCE [LARGE SCALE GENOMIC DNA]</scope>
    <source>
        <strain evidence="8 9">K23C18032701</strain>
    </source>
</reference>
<accession>A0A3E1NDW6</accession>
<evidence type="ECO:0000256" key="2">
    <source>
        <dbReference type="ARBA" id="ARBA00007362"/>
    </source>
</evidence>
<feature type="transmembrane region" description="Helical" evidence="6">
    <location>
        <begin position="120"/>
        <end position="140"/>
    </location>
</feature>
<dbReference type="AlphaFoldDB" id="A0A3E1NDW6"/>
<evidence type="ECO:0000259" key="7">
    <source>
        <dbReference type="Pfam" id="PF00892"/>
    </source>
</evidence>
<organism evidence="8 9">
    <name type="scientific">Deminuibacter soli</name>
    <dbReference type="NCBI Taxonomy" id="2291815"/>
    <lineage>
        <taxon>Bacteria</taxon>
        <taxon>Pseudomonadati</taxon>
        <taxon>Bacteroidota</taxon>
        <taxon>Chitinophagia</taxon>
        <taxon>Chitinophagales</taxon>
        <taxon>Chitinophagaceae</taxon>
        <taxon>Deminuibacter</taxon>
    </lineage>
</organism>
<sequence>MELAEGILFALLWASATAATKLGIRSADPYLLSCLRFTAVGILQLLYVYGIRRGRYTVPAGKQFKQVLILALLNIFLYIGGFVTAVKMVSAGLISLFSATNPLLITLFSAIWLHRKLTRAECIGMAIAFTGLGLAAYPNLRESHATAAGIAILIAGISAISAGSVYYAKIQLPVHRLVVNAWQTFLGGLMFIPLVLLNHNNTYLHADANFYLSIGWLIVPVSIISYGLWLNLLSKDTVKAGMWLFITPMLGYGMAAVVLHEKITAWAIAGTLLVITGLWLSRKRKEVVVKMNG</sequence>
<feature type="transmembrane region" description="Helical" evidence="6">
    <location>
        <begin position="92"/>
        <end position="113"/>
    </location>
</feature>
<keyword evidence="4 6" id="KW-1133">Transmembrane helix</keyword>
<feature type="domain" description="EamA" evidence="7">
    <location>
        <begin position="7"/>
        <end position="134"/>
    </location>
</feature>
<proteinExistence type="inferred from homology"/>
<dbReference type="InterPro" id="IPR050638">
    <property type="entry name" value="AA-Vitamin_Transporters"/>
</dbReference>
<protein>
    <submittedName>
        <fullName evidence="8">DMT family transporter</fullName>
    </submittedName>
</protein>
<keyword evidence="9" id="KW-1185">Reference proteome</keyword>
<gene>
    <name evidence="8" type="ORF">DXN05_21400</name>
</gene>
<name>A0A3E1NDW6_9BACT</name>
<dbReference type="GO" id="GO:0016020">
    <property type="term" value="C:membrane"/>
    <property type="evidence" value="ECO:0007669"/>
    <property type="project" value="UniProtKB-SubCell"/>
</dbReference>
<dbReference type="EMBL" id="QTJU01000011">
    <property type="protein sequence ID" value="RFM26159.1"/>
    <property type="molecule type" value="Genomic_DNA"/>
</dbReference>
<dbReference type="PANTHER" id="PTHR32322:SF2">
    <property type="entry name" value="EAMA DOMAIN-CONTAINING PROTEIN"/>
    <property type="match status" value="1"/>
</dbReference>
<keyword evidence="3 6" id="KW-0812">Transmembrane</keyword>
<feature type="transmembrane region" description="Helical" evidence="6">
    <location>
        <begin position="241"/>
        <end position="259"/>
    </location>
</feature>
<feature type="domain" description="EamA" evidence="7">
    <location>
        <begin position="152"/>
        <end position="280"/>
    </location>
</feature>
<feature type="transmembrane region" description="Helical" evidence="6">
    <location>
        <begin position="208"/>
        <end position="229"/>
    </location>
</feature>
<dbReference type="InterPro" id="IPR037185">
    <property type="entry name" value="EmrE-like"/>
</dbReference>
<dbReference type="Pfam" id="PF00892">
    <property type="entry name" value="EamA"/>
    <property type="match status" value="2"/>
</dbReference>
<comment type="caution">
    <text evidence="8">The sequence shown here is derived from an EMBL/GenBank/DDBJ whole genome shotgun (WGS) entry which is preliminary data.</text>
</comment>
<keyword evidence="5 6" id="KW-0472">Membrane</keyword>
<dbReference type="Proteomes" id="UP000261284">
    <property type="component" value="Unassembled WGS sequence"/>
</dbReference>
<evidence type="ECO:0000313" key="9">
    <source>
        <dbReference type="Proteomes" id="UP000261284"/>
    </source>
</evidence>
<feature type="transmembrane region" description="Helical" evidence="6">
    <location>
        <begin position="146"/>
        <end position="168"/>
    </location>
</feature>
<dbReference type="InterPro" id="IPR000620">
    <property type="entry name" value="EamA_dom"/>
</dbReference>
<evidence type="ECO:0000256" key="5">
    <source>
        <dbReference type="ARBA" id="ARBA00023136"/>
    </source>
</evidence>
<dbReference type="PANTHER" id="PTHR32322">
    <property type="entry name" value="INNER MEMBRANE TRANSPORTER"/>
    <property type="match status" value="1"/>
</dbReference>
<feature type="transmembrane region" description="Helical" evidence="6">
    <location>
        <begin position="29"/>
        <end position="47"/>
    </location>
</feature>
<evidence type="ECO:0000256" key="4">
    <source>
        <dbReference type="ARBA" id="ARBA00022989"/>
    </source>
</evidence>
<evidence type="ECO:0000313" key="8">
    <source>
        <dbReference type="EMBL" id="RFM26159.1"/>
    </source>
</evidence>
<feature type="transmembrane region" description="Helical" evidence="6">
    <location>
        <begin position="265"/>
        <end position="281"/>
    </location>
</feature>
<comment type="similarity">
    <text evidence="2">Belongs to the EamA transporter family.</text>
</comment>
<evidence type="ECO:0000256" key="1">
    <source>
        <dbReference type="ARBA" id="ARBA00004141"/>
    </source>
</evidence>
<evidence type="ECO:0000256" key="3">
    <source>
        <dbReference type="ARBA" id="ARBA00022692"/>
    </source>
</evidence>
<feature type="transmembrane region" description="Helical" evidence="6">
    <location>
        <begin position="177"/>
        <end position="196"/>
    </location>
</feature>
<evidence type="ECO:0000256" key="6">
    <source>
        <dbReference type="SAM" id="Phobius"/>
    </source>
</evidence>
<dbReference type="OrthoDB" id="1098926at2"/>
<dbReference type="RefSeq" id="WP_116849338.1">
    <property type="nucleotide sequence ID" value="NZ_QTJU01000011.1"/>
</dbReference>